<dbReference type="RefSeq" id="WP_052762980.1">
    <property type="nucleotide sequence ID" value="NZ_LBMC01000047.1"/>
</dbReference>
<evidence type="ECO:0000313" key="2">
    <source>
        <dbReference type="Proteomes" id="UP000182977"/>
    </source>
</evidence>
<dbReference type="OrthoDB" id="4950564at2"/>
<organism evidence="1 2">
    <name type="scientific">Jiangella alkaliphila</name>
    <dbReference type="NCBI Taxonomy" id="419479"/>
    <lineage>
        <taxon>Bacteria</taxon>
        <taxon>Bacillati</taxon>
        <taxon>Actinomycetota</taxon>
        <taxon>Actinomycetes</taxon>
        <taxon>Jiangellales</taxon>
        <taxon>Jiangellaceae</taxon>
        <taxon>Jiangella</taxon>
    </lineage>
</organism>
<gene>
    <name evidence="1" type="ORF">SAMN04488563_3955</name>
</gene>
<proteinExistence type="predicted"/>
<accession>A0A1H2KLQ8</accession>
<dbReference type="EMBL" id="LT629791">
    <property type="protein sequence ID" value="SDU69291.1"/>
    <property type="molecule type" value="Genomic_DNA"/>
</dbReference>
<protein>
    <submittedName>
        <fullName evidence="1">Uncharacterized protein</fullName>
    </submittedName>
</protein>
<dbReference type="Proteomes" id="UP000182977">
    <property type="component" value="Chromosome I"/>
</dbReference>
<sequence>MTDAARDALDALADAVSLWRITPAASKDVIDAATDALVAGLDSPSLGILAGEPATATTYELEALVDDTMRELGLAHVVDGDAERAALAAMLRRLTAGRIGPRELAAWAHARLGHGGHADAQPFVHLDDVYYVWADEGHDLGQLDRWTYDEAEAFLAGRPSPGHADGWLAGPLMVDPPPRPVRRTRLARLVRRLAPPRPPRRRS</sequence>
<dbReference type="AlphaFoldDB" id="A0A1H2KLQ8"/>
<reference evidence="2" key="1">
    <citation type="submission" date="2016-10" db="EMBL/GenBank/DDBJ databases">
        <authorList>
            <person name="Varghese N."/>
            <person name="Submissions S."/>
        </authorList>
    </citation>
    <scope>NUCLEOTIDE SEQUENCE [LARGE SCALE GENOMIC DNA]</scope>
    <source>
        <strain evidence="2">DSM 45079</strain>
    </source>
</reference>
<name>A0A1H2KLQ8_9ACTN</name>
<keyword evidence="2" id="KW-1185">Reference proteome</keyword>
<evidence type="ECO:0000313" key="1">
    <source>
        <dbReference type="EMBL" id="SDU69291.1"/>
    </source>
</evidence>